<reference evidence="1" key="1">
    <citation type="journal article" date="2015" name="Nature">
        <title>Complex archaea that bridge the gap between prokaryotes and eukaryotes.</title>
        <authorList>
            <person name="Spang A."/>
            <person name="Saw J.H."/>
            <person name="Jorgensen S.L."/>
            <person name="Zaremba-Niedzwiedzka K."/>
            <person name="Martijn J."/>
            <person name="Lind A.E."/>
            <person name="van Eijk R."/>
            <person name="Schleper C."/>
            <person name="Guy L."/>
            <person name="Ettema T.J."/>
        </authorList>
    </citation>
    <scope>NUCLEOTIDE SEQUENCE</scope>
</reference>
<evidence type="ECO:0000313" key="1">
    <source>
        <dbReference type="EMBL" id="KKK45163.1"/>
    </source>
</evidence>
<gene>
    <name evidence="1" type="ORF">LCGC14_3165950</name>
</gene>
<comment type="caution">
    <text evidence="1">The sequence shown here is derived from an EMBL/GenBank/DDBJ whole genome shotgun (WGS) entry which is preliminary data.</text>
</comment>
<dbReference type="AlphaFoldDB" id="A0A0F8VL98"/>
<organism evidence="1">
    <name type="scientific">marine sediment metagenome</name>
    <dbReference type="NCBI Taxonomy" id="412755"/>
    <lineage>
        <taxon>unclassified sequences</taxon>
        <taxon>metagenomes</taxon>
        <taxon>ecological metagenomes</taxon>
    </lineage>
</organism>
<accession>A0A0F8VL98</accession>
<sequence length="78" mass="8999">MVKQVQNARQAPLYDPGSVCSKCGSDDVSVSLCEPGSHSCNRWLPTMPWDRDVEHMDRTCRRCGYDWWEKPLKVKATR</sequence>
<name>A0A0F8VL98_9ZZZZ</name>
<proteinExistence type="predicted"/>
<dbReference type="EMBL" id="LAZR01070111">
    <property type="protein sequence ID" value="KKK45163.1"/>
    <property type="molecule type" value="Genomic_DNA"/>
</dbReference>
<protein>
    <submittedName>
        <fullName evidence="1">Uncharacterized protein</fullName>
    </submittedName>
</protein>